<protein>
    <submittedName>
        <fullName evidence="2">Lipase</fullName>
    </submittedName>
</protein>
<name>A0ABR4ZJE0_9NOCA</name>
<gene>
    <name evidence="2" type="ORF">FG87_09195</name>
</gene>
<dbReference type="Gene3D" id="3.40.50.1820">
    <property type="entry name" value="alpha/beta hydrolase"/>
    <property type="match status" value="1"/>
</dbReference>
<accession>A0ABR4ZJE0</accession>
<dbReference type="SUPFAM" id="SSF53474">
    <property type="entry name" value="alpha/beta-Hydrolases"/>
    <property type="match status" value="1"/>
</dbReference>
<dbReference type="Proteomes" id="UP000031364">
    <property type="component" value="Unassembled WGS sequence"/>
</dbReference>
<dbReference type="RefSeq" id="WP_043667282.1">
    <property type="nucleotide sequence ID" value="NZ_BDCI01000015.1"/>
</dbReference>
<organism evidence="2 3">
    <name type="scientific">Nocardia vulneris</name>
    <dbReference type="NCBI Taxonomy" id="1141657"/>
    <lineage>
        <taxon>Bacteria</taxon>
        <taxon>Bacillati</taxon>
        <taxon>Actinomycetota</taxon>
        <taxon>Actinomycetes</taxon>
        <taxon>Mycobacteriales</taxon>
        <taxon>Nocardiaceae</taxon>
        <taxon>Nocardia</taxon>
    </lineage>
</organism>
<dbReference type="Pfam" id="PF02450">
    <property type="entry name" value="LCAT"/>
    <property type="match status" value="1"/>
</dbReference>
<evidence type="ECO:0000313" key="3">
    <source>
        <dbReference type="Proteomes" id="UP000031364"/>
    </source>
</evidence>
<comment type="caution">
    <text evidence="2">The sequence shown here is derived from an EMBL/GenBank/DDBJ whole genome shotgun (WGS) entry which is preliminary data.</text>
</comment>
<dbReference type="InterPro" id="IPR003386">
    <property type="entry name" value="LACT/PDAT_acylTrfase"/>
</dbReference>
<feature type="signal peptide" evidence="1">
    <location>
        <begin position="1"/>
        <end position="26"/>
    </location>
</feature>
<proteinExistence type="predicted"/>
<sequence>MTVRSLPAFLAIATALLTGTSATAHAVAEPSRVVVIVPGQYIGALPYGPMADALRTDGTEVRVLDLNGFDLTADAAAIDRVVTETRAQHANAEIDLVTHSIGAISSRLFLKSRDGARHIGTYVSIGAPQYGSPGACGQPAAPEACPGTEFMTALNAGDDTPGPTRYYSIRSAREWADGRLDGGQCRLTPFPSLGNGGLDHTLEPANPAVWQQVRQALAGDCAGEYVDEPDGAITPEATLYPGGV</sequence>
<feature type="chain" id="PRO_5045595922" evidence="1">
    <location>
        <begin position="27"/>
        <end position="244"/>
    </location>
</feature>
<evidence type="ECO:0000256" key="1">
    <source>
        <dbReference type="SAM" id="SignalP"/>
    </source>
</evidence>
<reference evidence="2 3" key="1">
    <citation type="journal article" date="2014" name="Int. J. Syst. Evol. Microbiol.">
        <title>Nocardia vulneris sp. nov., isolated from wounds of human patients in North America.</title>
        <authorList>
            <person name="Lasker B.A."/>
            <person name="Bell M."/>
            <person name="Klenk H.P."/>
            <person name="Sproer C."/>
            <person name="Schumann C."/>
            <person name="Schumann P."/>
            <person name="Brown J.M."/>
        </authorList>
    </citation>
    <scope>NUCLEOTIDE SEQUENCE [LARGE SCALE GENOMIC DNA]</scope>
    <source>
        <strain evidence="2 3">W9851</strain>
    </source>
</reference>
<keyword evidence="3" id="KW-1185">Reference proteome</keyword>
<dbReference type="InterPro" id="IPR029058">
    <property type="entry name" value="AB_hydrolase_fold"/>
</dbReference>
<keyword evidence="1" id="KW-0732">Signal</keyword>
<dbReference type="EMBL" id="JNFP01000008">
    <property type="protein sequence ID" value="KIA65386.1"/>
    <property type="molecule type" value="Genomic_DNA"/>
</dbReference>
<evidence type="ECO:0000313" key="2">
    <source>
        <dbReference type="EMBL" id="KIA65386.1"/>
    </source>
</evidence>